<sequence>MKFNKSLKNSHASYISNLYTIDCRLGTNPYGHPELNSDISADILQNLNEYYDFSWIAKLSIQTAKYINCDPECVFFGNGSMPILSTLFNKLLDSQSKRMIGIGPQFVDAISEWKLSGGEYLAVHDSDELISSIINTKPDVVYIDNPNNPSGKVYPKQELQAIELACREAATLLIVDEAYGDYLNMSESMIGDTQTSDNIIVVRSFSKGLGMAGIRLGYAVVPKSLCGHLTRITIPFTPSIPSIKIACSALESAKQFMSQSIAQTQATKSRMIAAFKECGIVALNSDKRTPIFMVYMEGKNAAAWFEDKGILVESCHHFKETCKSMSREYARVRIVGNNYDLEHLLYRLKA</sequence>
<dbReference type="OrthoDB" id="9813612at2"/>
<protein>
    <recommendedName>
        <fullName evidence="1">Aminotransferase</fullName>
        <ecNumber evidence="1">2.6.1.-</ecNumber>
    </recommendedName>
</protein>
<keyword evidence="1" id="KW-0808">Transferase</keyword>
<dbReference type="InterPro" id="IPR015421">
    <property type="entry name" value="PyrdxlP-dep_Trfase_major"/>
</dbReference>
<dbReference type="InterPro" id="IPR015422">
    <property type="entry name" value="PyrdxlP-dep_Trfase_small"/>
</dbReference>
<keyword evidence="4" id="KW-1185">Reference proteome</keyword>
<gene>
    <name evidence="3" type="ORF">VIBC2010_15864</name>
</gene>
<evidence type="ECO:0000313" key="3">
    <source>
        <dbReference type="EMBL" id="EFP98404.1"/>
    </source>
</evidence>
<keyword evidence="1" id="KW-0032">Aminotransferase</keyword>
<dbReference type="PROSITE" id="PS00105">
    <property type="entry name" value="AA_TRANSFER_CLASS_1"/>
    <property type="match status" value="1"/>
</dbReference>
<evidence type="ECO:0000256" key="1">
    <source>
        <dbReference type="RuleBase" id="RU000481"/>
    </source>
</evidence>
<name>E3BEN7_9VIBR</name>
<dbReference type="SUPFAM" id="SSF53383">
    <property type="entry name" value="PLP-dependent transferases"/>
    <property type="match status" value="1"/>
</dbReference>
<dbReference type="InterPro" id="IPR004839">
    <property type="entry name" value="Aminotransferase_I/II_large"/>
</dbReference>
<dbReference type="Gene3D" id="3.40.640.10">
    <property type="entry name" value="Type I PLP-dependent aspartate aminotransferase-like (Major domain)"/>
    <property type="match status" value="1"/>
</dbReference>
<comment type="cofactor">
    <cofactor evidence="1">
        <name>pyridoxal 5'-phosphate</name>
        <dbReference type="ChEBI" id="CHEBI:597326"/>
    </cofactor>
</comment>
<dbReference type="Gene3D" id="3.90.1150.10">
    <property type="entry name" value="Aspartate Aminotransferase, domain 1"/>
    <property type="match status" value="1"/>
</dbReference>
<dbReference type="InterPro" id="IPR015424">
    <property type="entry name" value="PyrdxlP-dep_Trfase"/>
</dbReference>
<comment type="caution">
    <text evidence="3">The sequence shown here is derived from an EMBL/GenBank/DDBJ whole genome shotgun (WGS) entry which is preliminary data.</text>
</comment>
<feature type="domain" description="Aminotransferase class I/classII large" evidence="2">
    <location>
        <begin position="41"/>
        <end position="345"/>
    </location>
</feature>
<dbReference type="EMBL" id="AEIU01000003">
    <property type="protein sequence ID" value="EFP98404.1"/>
    <property type="molecule type" value="Genomic_DNA"/>
</dbReference>
<dbReference type="eggNOG" id="COG0079">
    <property type="taxonomic scope" value="Bacteria"/>
</dbReference>
<dbReference type="GO" id="GO:0008483">
    <property type="term" value="F:transaminase activity"/>
    <property type="evidence" value="ECO:0007669"/>
    <property type="project" value="UniProtKB-KW"/>
</dbReference>
<dbReference type="EC" id="2.6.1.-" evidence="1"/>
<dbReference type="GO" id="GO:0030170">
    <property type="term" value="F:pyridoxal phosphate binding"/>
    <property type="evidence" value="ECO:0007669"/>
    <property type="project" value="InterPro"/>
</dbReference>
<accession>E3BEN7</accession>
<dbReference type="STRING" id="796620.VIBC2010_15864"/>
<evidence type="ECO:0000259" key="2">
    <source>
        <dbReference type="Pfam" id="PF00155"/>
    </source>
</evidence>
<dbReference type="RefSeq" id="WP_009599328.1">
    <property type="nucleotide sequence ID" value="NZ_AEIU01000003.1"/>
</dbReference>
<proteinExistence type="inferred from homology"/>
<comment type="similarity">
    <text evidence="1">Belongs to the class-I pyridoxal-phosphate-dependent aminotransferase family.</text>
</comment>
<dbReference type="InterPro" id="IPR004838">
    <property type="entry name" value="NHTrfase_class1_PyrdxlP-BS"/>
</dbReference>
<evidence type="ECO:0000313" key="4">
    <source>
        <dbReference type="Proteomes" id="UP000002943"/>
    </source>
</evidence>
<dbReference type="PANTHER" id="PTHR42885">
    <property type="entry name" value="HISTIDINOL-PHOSPHATE AMINOTRANSFERASE-RELATED"/>
    <property type="match status" value="1"/>
</dbReference>
<dbReference type="AlphaFoldDB" id="E3BEN7"/>
<dbReference type="Proteomes" id="UP000002943">
    <property type="component" value="Unassembled WGS sequence"/>
</dbReference>
<dbReference type="CDD" id="cd00609">
    <property type="entry name" value="AAT_like"/>
    <property type="match status" value="1"/>
</dbReference>
<organism evidence="3 4">
    <name type="scientific">Vibrio caribbeanicus ATCC BAA-2122</name>
    <dbReference type="NCBI Taxonomy" id="796620"/>
    <lineage>
        <taxon>Bacteria</taxon>
        <taxon>Pseudomonadati</taxon>
        <taxon>Pseudomonadota</taxon>
        <taxon>Gammaproteobacteria</taxon>
        <taxon>Vibrionales</taxon>
        <taxon>Vibrionaceae</taxon>
        <taxon>Vibrio</taxon>
    </lineage>
</organism>
<dbReference type="Pfam" id="PF00155">
    <property type="entry name" value="Aminotran_1_2"/>
    <property type="match status" value="1"/>
</dbReference>
<reference evidence="3 4" key="1">
    <citation type="journal article" date="2012" name="Int. J. Syst. Evol. Microbiol.">
        <title>Vibrio caribbeanicus sp. nov., isolated from the marine sponge Scleritoderma cyanea.</title>
        <authorList>
            <person name="Hoffmann M."/>
            <person name="Monday S.R."/>
            <person name="Allard M.W."/>
            <person name="Strain E.A."/>
            <person name="Whittaker P."/>
            <person name="Naum M."/>
            <person name="McCarthy P.J."/>
            <person name="Lopez J.V."/>
            <person name="Fischer M."/>
            <person name="Brown E.W."/>
        </authorList>
    </citation>
    <scope>NUCLEOTIDE SEQUENCE [LARGE SCALE GENOMIC DNA]</scope>
    <source>
        <strain evidence="3 4">ATCC BAA-2122</strain>
    </source>
</reference>